<keyword evidence="4" id="KW-0472">Membrane</keyword>
<dbReference type="InterPro" id="IPR011123">
    <property type="entry name" value="Y_Y_Y"/>
</dbReference>
<dbReference type="Gene3D" id="2.130.10.10">
    <property type="entry name" value="YVTN repeat-like/Quinoprotein amine dehydrogenase"/>
    <property type="match status" value="3"/>
</dbReference>
<keyword evidence="4" id="KW-1133">Transmembrane helix</keyword>
<organism evidence="6 7">
    <name type="scientific">Dyella choica</name>
    <dbReference type="NCBI Taxonomy" id="1927959"/>
    <lineage>
        <taxon>Bacteria</taxon>
        <taxon>Pseudomonadati</taxon>
        <taxon>Pseudomonadota</taxon>
        <taxon>Gammaproteobacteria</taxon>
        <taxon>Lysobacterales</taxon>
        <taxon>Rhodanobacteraceae</taxon>
        <taxon>Dyella</taxon>
    </lineage>
</organism>
<dbReference type="AlphaFoldDB" id="A0A3S0S881"/>
<keyword evidence="1" id="KW-0808">Transferase</keyword>
<name>A0A3S0S881_9GAMM</name>
<dbReference type="CDD" id="cd16917">
    <property type="entry name" value="HATPase_UhpB-NarQ-NarX-like"/>
    <property type="match status" value="1"/>
</dbReference>
<dbReference type="InterPro" id="IPR011712">
    <property type="entry name" value="Sig_transdc_His_kin_sub3_dim/P"/>
</dbReference>
<dbReference type="SUPFAM" id="SSF55874">
    <property type="entry name" value="ATPase domain of HSP90 chaperone/DNA topoisomerase II/histidine kinase"/>
    <property type="match status" value="1"/>
</dbReference>
<keyword evidence="7" id="KW-1185">Reference proteome</keyword>
<reference evidence="6 7" key="1">
    <citation type="submission" date="2018-12" db="EMBL/GenBank/DDBJ databases">
        <title>Dyella dinghuensis sp. nov. DHOA06 and Dyella choica sp. nov. 4M-K27, isolated from forest soil.</title>
        <authorList>
            <person name="Qiu L.-H."/>
            <person name="Gao Z.-H."/>
        </authorList>
    </citation>
    <scope>NUCLEOTIDE SEQUENCE [LARGE SCALE GENOMIC DNA]</scope>
    <source>
        <strain evidence="6 7">4M-K27</strain>
    </source>
</reference>
<dbReference type="GO" id="GO:0000155">
    <property type="term" value="F:phosphorelay sensor kinase activity"/>
    <property type="evidence" value="ECO:0007669"/>
    <property type="project" value="InterPro"/>
</dbReference>
<dbReference type="PANTHER" id="PTHR24421:SF62">
    <property type="entry name" value="SENSORY TRANSDUCTION HISTIDINE KINASE"/>
    <property type="match status" value="1"/>
</dbReference>
<dbReference type="GO" id="GO:0046983">
    <property type="term" value="F:protein dimerization activity"/>
    <property type="evidence" value="ECO:0007669"/>
    <property type="project" value="InterPro"/>
</dbReference>
<dbReference type="Proteomes" id="UP000274358">
    <property type="component" value="Unassembled WGS sequence"/>
</dbReference>
<dbReference type="InterPro" id="IPR003594">
    <property type="entry name" value="HATPase_dom"/>
</dbReference>
<feature type="domain" description="Histidine kinase/HSP90-like ATPase" evidence="5">
    <location>
        <begin position="951"/>
        <end position="1047"/>
    </location>
</feature>
<dbReference type="InterPro" id="IPR036890">
    <property type="entry name" value="HATPase_C_sf"/>
</dbReference>
<keyword evidence="2" id="KW-0418">Kinase</keyword>
<evidence type="ECO:0000259" key="5">
    <source>
        <dbReference type="SMART" id="SM00387"/>
    </source>
</evidence>
<keyword evidence="4" id="KW-0812">Transmembrane</keyword>
<dbReference type="SMART" id="SM00387">
    <property type="entry name" value="HATPase_c"/>
    <property type="match status" value="1"/>
</dbReference>
<accession>A0A3S0S881</accession>
<dbReference type="Gene3D" id="2.60.40.10">
    <property type="entry name" value="Immunoglobulins"/>
    <property type="match status" value="1"/>
</dbReference>
<keyword evidence="3" id="KW-0902">Two-component regulatory system</keyword>
<evidence type="ECO:0000256" key="4">
    <source>
        <dbReference type="SAM" id="Phobius"/>
    </source>
</evidence>
<dbReference type="Pfam" id="PF02518">
    <property type="entry name" value="HATPase_c"/>
    <property type="match status" value="1"/>
</dbReference>
<evidence type="ECO:0000256" key="3">
    <source>
        <dbReference type="ARBA" id="ARBA00023012"/>
    </source>
</evidence>
<dbReference type="Gene3D" id="1.20.5.1930">
    <property type="match status" value="1"/>
</dbReference>
<sequence>MSKPLMPERQRGQCSGYFSAFMRVKRSLRAPMGVMLNMGSRVARSCFMGMHAAGIAALVSARRRVRQQLRWSLVCLLMAGLCFAPVAMPAEPPHTVAPLSSQTPFRLQLDQLQHRAYLSRDGAPSSSTAIAQTPDGFLWFATPNGLYRFDGVRFDKSVTSLLPSTNIFSLYAEPNGDLWIGYTFGGASVLHEGTPSNIPVSDLPGGSVIGFVRTADKTLWLATTHGVAMQRGDRWETLGPSQGYPGHHPQWFGSIHGDIYLFDSDSAYVLDQHNHQFHSTDYGRAKHDLLGLPPDATWSKSHNPYWAGLRDPSGTLWFTREGQEGITRLRWGGASASPSSEEHFVQRDGLSGQFVLLYFMDRESNVWAATETGVDRFTVGKFTPVRFPNSMTNLTVAADAKGGVWVGSLREYALYLKGDEDPVRVADFGLGADCSTVDRQGTVWMPGRNDLESYDGSHVTHVAPPPGTLADEHGEQVLQACQGIAQDGAGDLWVSIAKVGVFRRSRGTWTLNGGLKALPEGPAIRVLGDASGRIWLTYPGSRIALVEQDSVKLYSITDGLNVGNVLALDVRGTHVWATGDIGVAYLSPSGTFISLVGKGGNSFRDMSGVVETRTGELWLNGPDGVYRVSAGELAKWFRQSGYTPAYELFSQADGIRGVPLPIRPGPSMAQSSDGRIWVATKQNLSWVDPAHIRRNTIAPDVAINSLTAAKSTWPAASVPPLPPTMHGVHIAYTAPVMSMPERAHFRYRLKEVDGDWQDDGGRREVFYANMQPGSYHFEVVALNEDGVPSRQAAKLNFTITPAFYQTSWFKGLMACVVALALSLLYMLRLRFIERRYQLLMEERLAERERIARDLHDTLLQGMQGMLLQVEMLSNSRELSDAQRQRVTRIEEKMRGVLIEGRDAISSLRQAQSGHANLMAKLEAIGNDATIRSSTHYSVRVEGESLPLRPEVCEETIAIVRESVINAFKHAKAEWVLVSVYYTPRAFIANVTDNGIGITEQKIQQQQSDGHWGVAGMRERAAKLGGRLSIRGADSRGTTVELSLSRHAAYAIPSSIKRRWLQRRLSGGYSNPH</sequence>
<comment type="caution">
    <text evidence="6">The sequence shown here is derived from an EMBL/GenBank/DDBJ whole genome shotgun (WGS) entry which is preliminary data.</text>
</comment>
<dbReference type="InterPro" id="IPR050482">
    <property type="entry name" value="Sensor_HK_TwoCompSys"/>
</dbReference>
<feature type="transmembrane region" description="Helical" evidence="4">
    <location>
        <begin position="808"/>
        <end position="827"/>
    </location>
</feature>
<gene>
    <name evidence="6" type="ORF">EKH80_17450</name>
</gene>
<dbReference type="InterPro" id="IPR013783">
    <property type="entry name" value="Ig-like_fold"/>
</dbReference>
<evidence type="ECO:0000313" key="7">
    <source>
        <dbReference type="Proteomes" id="UP000274358"/>
    </source>
</evidence>
<evidence type="ECO:0000313" key="6">
    <source>
        <dbReference type="EMBL" id="RUL72469.1"/>
    </source>
</evidence>
<evidence type="ECO:0000256" key="2">
    <source>
        <dbReference type="ARBA" id="ARBA00022777"/>
    </source>
</evidence>
<evidence type="ECO:0000256" key="1">
    <source>
        <dbReference type="ARBA" id="ARBA00022679"/>
    </source>
</evidence>
<dbReference type="PANTHER" id="PTHR24421">
    <property type="entry name" value="NITRATE/NITRITE SENSOR PROTEIN NARX-RELATED"/>
    <property type="match status" value="1"/>
</dbReference>
<protein>
    <recommendedName>
        <fullName evidence="5">Histidine kinase/HSP90-like ATPase domain-containing protein</fullName>
    </recommendedName>
</protein>
<dbReference type="Pfam" id="PF07495">
    <property type="entry name" value="Y_Y_Y"/>
    <property type="match status" value="1"/>
</dbReference>
<proteinExistence type="predicted"/>
<dbReference type="GO" id="GO:0016020">
    <property type="term" value="C:membrane"/>
    <property type="evidence" value="ECO:0007669"/>
    <property type="project" value="InterPro"/>
</dbReference>
<dbReference type="SUPFAM" id="SSF63829">
    <property type="entry name" value="Calcium-dependent phosphotriesterase"/>
    <property type="match status" value="2"/>
</dbReference>
<dbReference type="InterPro" id="IPR015943">
    <property type="entry name" value="WD40/YVTN_repeat-like_dom_sf"/>
</dbReference>
<dbReference type="EMBL" id="RYYV01000015">
    <property type="protein sequence ID" value="RUL72469.1"/>
    <property type="molecule type" value="Genomic_DNA"/>
</dbReference>
<dbReference type="Pfam" id="PF07730">
    <property type="entry name" value="HisKA_3"/>
    <property type="match status" value="1"/>
</dbReference>
<dbReference type="Gene3D" id="3.30.565.10">
    <property type="entry name" value="Histidine kinase-like ATPase, C-terminal domain"/>
    <property type="match status" value="1"/>
</dbReference>